<name>A0AAD9MG16_9PEZI</name>
<dbReference type="Proteomes" id="UP001217918">
    <property type="component" value="Unassembled WGS sequence"/>
</dbReference>
<proteinExistence type="predicted"/>
<feature type="region of interest" description="Disordered" evidence="1">
    <location>
        <begin position="80"/>
        <end position="108"/>
    </location>
</feature>
<evidence type="ECO:0000313" key="3">
    <source>
        <dbReference type="Proteomes" id="UP001217918"/>
    </source>
</evidence>
<protein>
    <submittedName>
        <fullName evidence="2">Uncharacterized protein</fullName>
    </submittedName>
</protein>
<evidence type="ECO:0000256" key="1">
    <source>
        <dbReference type="SAM" id="MobiDB-lite"/>
    </source>
</evidence>
<dbReference type="AlphaFoldDB" id="A0AAD9MG16"/>
<feature type="compositionally biased region" description="Basic and acidic residues" evidence="1">
    <location>
        <begin position="82"/>
        <end position="94"/>
    </location>
</feature>
<keyword evidence="3" id="KW-1185">Reference proteome</keyword>
<dbReference type="EMBL" id="JAQQPM010000007">
    <property type="protein sequence ID" value="KAK2073605.1"/>
    <property type="molecule type" value="Genomic_DNA"/>
</dbReference>
<reference evidence="2" key="1">
    <citation type="journal article" date="2023" name="Mol. Plant Microbe Interact.">
        <title>Elucidating the Obligate Nature and Biological Capacity of an Invasive Fungal Corn Pathogen.</title>
        <authorList>
            <person name="MacCready J.S."/>
            <person name="Roggenkamp E.M."/>
            <person name="Gdanetz K."/>
            <person name="Chilvers M.I."/>
        </authorList>
    </citation>
    <scope>NUCLEOTIDE SEQUENCE</scope>
    <source>
        <strain evidence="2">PM02</strain>
    </source>
</reference>
<organism evidence="2 3">
    <name type="scientific">Phyllachora maydis</name>
    <dbReference type="NCBI Taxonomy" id="1825666"/>
    <lineage>
        <taxon>Eukaryota</taxon>
        <taxon>Fungi</taxon>
        <taxon>Dikarya</taxon>
        <taxon>Ascomycota</taxon>
        <taxon>Pezizomycotina</taxon>
        <taxon>Sordariomycetes</taxon>
        <taxon>Sordariomycetidae</taxon>
        <taxon>Phyllachorales</taxon>
        <taxon>Phyllachoraceae</taxon>
        <taxon>Phyllachora</taxon>
    </lineage>
</organism>
<gene>
    <name evidence="2" type="ORF">P8C59_007876</name>
</gene>
<comment type="caution">
    <text evidence="2">The sequence shown here is derived from an EMBL/GenBank/DDBJ whole genome shotgun (WGS) entry which is preliminary data.</text>
</comment>
<evidence type="ECO:0000313" key="2">
    <source>
        <dbReference type="EMBL" id="KAK2073605.1"/>
    </source>
</evidence>
<accession>A0AAD9MG16</accession>
<sequence length="108" mass="12043">MADGATETVAAKIAGYRNLEVMENFASGSILSKRLTTDPSMRPGLFLNAHQSAVEISPDLMFGEGKTSHRDFEYGKQISKFRQRDRQRESKEMEELSAFFTHAANPGT</sequence>